<gene>
    <name evidence="2" type="ORF">DAERI_070078</name>
</gene>
<reference evidence="3" key="1">
    <citation type="submission" date="2018-01" db="EMBL/GenBank/DDBJ databases">
        <title>Draft Genome Sequence of the Radioresistant Bacterium Deinococcus aerius TR0125, Isolated from the Higher Atmosphere above Japan.</title>
        <authorList>
            <person name="Satoh K."/>
            <person name="Arai H."/>
            <person name="Sanzen T."/>
            <person name="Kawaguchi Y."/>
            <person name="Hayashi H."/>
            <person name="Yokobori S."/>
            <person name="Yamagishi A."/>
            <person name="Oono Y."/>
            <person name="Narumi I."/>
        </authorList>
    </citation>
    <scope>NUCLEOTIDE SEQUENCE [LARGE SCALE GENOMIC DNA]</scope>
    <source>
        <strain evidence="3">TR0125</strain>
    </source>
</reference>
<dbReference type="OrthoDB" id="9785923at2"/>
<organism evidence="2 3">
    <name type="scientific">Deinococcus aerius</name>
    <dbReference type="NCBI Taxonomy" id="200253"/>
    <lineage>
        <taxon>Bacteria</taxon>
        <taxon>Thermotogati</taxon>
        <taxon>Deinococcota</taxon>
        <taxon>Deinococci</taxon>
        <taxon>Deinococcales</taxon>
        <taxon>Deinococcaceae</taxon>
        <taxon>Deinococcus</taxon>
    </lineage>
</organism>
<dbReference type="SUPFAM" id="SSF52317">
    <property type="entry name" value="Class I glutamine amidotransferase-like"/>
    <property type="match status" value="1"/>
</dbReference>
<comment type="caution">
    <text evidence="2">The sequence shown here is derived from an EMBL/GenBank/DDBJ whole genome shotgun (WGS) entry which is preliminary data.</text>
</comment>
<name>A0A2I9D6L8_9DEIO</name>
<dbReference type="InterPro" id="IPR029010">
    <property type="entry name" value="ThuA-like"/>
</dbReference>
<keyword evidence="3" id="KW-1185">Reference proteome</keyword>
<feature type="domain" description="ThuA-like" evidence="1">
    <location>
        <begin position="4"/>
        <end position="212"/>
    </location>
</feature>
<dbReference type="InterPro" id="IPR029062">
    <property type="entry name" value="Class_I_gatase-like"/>
</dbReference>
<dbReference type="PANTHER" id="PTHR40469">
    <property type="entry name" value="SECRETED GLYCOSYL HYDROLASE"/>
    <property type="match status" value="1"/>
</dbReference>
<dbReference type="PANTHER" id="PTHR40469:SF2">
    <property type="entry name" value="GALACTOSE-BINDING DOMAIN-LIKE SUPERFAMILY PROTEIN"/>
    <property type="match status" value="1"/>
</dbReference>
<evidence type="ECO:0000313" key="2">
    <source>
        <dbReference type="EMBL" id="GBF06080.1"/>
    </source>
</evidence>
<evidence type="ECO:0000259" key="1">
    <source>
        <dbReference type="Pfam" id="PF06283"/>
    </source>
</evidence>
<dbReference type="AlphaFoldDB" id="A0A2I9D6L8"/>
<sequence>MRHALMLSGGWEGHQPERTTARFAAALGRRGFEVAVRENLTALEEPPLLGQADLIVMNWTMGTLSPDQSRCLRAAVEAGAGLGGWHGGLADAFRADTAYQFMVGGQFVAHPGDRVTYTVVPEPGHPLAEGLPEFEVTSEQYYLHVDPNNEVIATTTFAGEGAPWVAGHRMPVAWTRRHGQGRVFYCSVGHDDATFDACPAAQDLIERGLAWAAR</sequence>
<evidence type="ECO:0000313" key="3">
    <source>
        <dbReference type="Proteomes" id="UP000236569"/>
    </source>
</evidence>
<dbReference type="RefSeq" id="WP_103129486.1">
    <property type="nucleotide sequence ID" value="NZ_BFAG01000007.1"/>
</dbReference>
<dbReference type="EMBL" id="BFAG01000007">
    <property type="protein sequence ID" value="GBF06080.1"/>
    <property type="molecule type" value="Genomic_DNA"/>
</dbReference>
<dbReference type="Gene3D" id="3.40.50.880">
    <property type="match status" value="1"/>
</dbReference>
<dbReference type="Pfam" id="PF06283">
    <property type="entry name" value="ThuA"/>
    <property type="match status" value="1"/>
</dbReference>
<proteinExistence type="predicted"/>
<protein>
    <recommendedName>
        <fullName evidence="1">ThuA-like domain-containing protein</fullName>
    </recommendedName>
</protein>
<accession>A0A2I9D6L8</accession>
<dbReference type="Proteomes" id="UP000236569">
    <property type="component" value="Unassembled WGS sequence"/>
</dbReference>